<dbReference type="EMBL" id="HBIO01031071">
    <property type="protein sequence ID" value="CAE0478956.1"/>
    <property type="molecule type" value="Transcribed_RNA"/>
</dbReference>
<evidence type="ECO:0000256" key="1">
    <source>
        <dbReference type="ARBA" id="ARBA00022679"/>
    </source>
</evidence>
<comment type="similarity">
    <text evidence="4">Belongs to the adenylate kinase family.</text>
</comment>
<evidence type="ECO:0008006" key="6">
    <source>
        <dbReference type="Google" id="ProtNLM"/>
    </source>
</evidence>
<dbReference type="SUPFAM" id="SSF52540">
    <property type="entry name" value="P-loop containing nucleoside triphosphate hydrolases"/>
    <property type="match status" value="1"/>
</dbReference>
<dbReference type="CDD" id="cd01428">
    <property type="entry name" value="ADK"/>
    <property type="match status" value="1"/>
</dbReference>
<proteinExistence type="inferred from homology"/>
<dbReference type="GO" id="GO:0006139">
    <property type="term" value="P:nucleobase-containing compound metabolic process"/>
    <property type="evidence" value="ECO:0007669"/>
    <property type="project" value="InterPro"/>
</dbReference>
<keyword evidence="1 4" id="KW-0808">Transferase</keyword>
<keyword evidence="2" id="KW-0547">Nucleotide-binding</keyword>
<dbReference type="Pfam" id="PF00406">
    <property type="entry name" value="ADK"/>
    <property type="match status" value="1"/>
</dbReference>
<protein>
    <recommendedName>
        <fullName evidence="6">Adenylate kinase active site lid domain-containing protein</fullName>
    </recommendedName>
</protein>
<evidence type="ECO:0000313" key="5">
    <source>
        <dbReference type="EMBL" id="CAE0478956.1"/>
    </source>
</evidence>
<dbReference type="InterPro" id="IPR027417">
    <property type="entry name" value="P-loop_NTPase"/>
</dbReference>
<dbReference type="InterPro" id="IPR000850">
    <property type="entry name" value="Adenylat/UMP-CMP_kin"/>
</dbReference>
<evidence type="ECO:0000256" key="2">
    <source>
        <dbReference type="ARBA" id="ARBA00022741"/>
    </source>
</evidence>
<name>A0A7S3VGK1_9STRA</name>
<reference evidence="5" key="1">
    <citation type="submission" date="2021-01" db="EMBL/GenBank/DDBJ databases">
        <authorList>
            <person name="Corre E."/>
            <person name="Pelletier E."/>
            <person name="Niang G."/>
            <person name="Scheremetjew M."/>
            <person name="Finn R."/>
            <person name="Kale V."/>
            <person name="Holt S."/>
            <person name="Cochrane G."/>
            <person name="Meng A."/>
            <person name="Brown T."/>
            <person name="Cohen L."/>
        </authorList>
    </citation>
    <scope>NUCLEOTIDE SEQUENCE</scope>
    <source>
        <strain evidence="5">MM31A-1</strain>
    </source>
</reference>
<dbReference type="GO" id="GO:0005524">
    <property type="term" value="F:ATP binding"/>
    <property type="evidence" value="ECO:0007669"/>
    <property type="project" value="InterPro"/>
</dbReference>
<accession>A0A7S3VGK1</accession>
<dbReference type="PRINTS" id="PR00094">
    <property type="entry name" value="ADENYLTKNASE"/>
</dbReference>
<sequence length="265" mass="30106">MRQQIASHLRLNQNRFFSNARLLNTKRKATNVCLIGKPGSGKGTYGKLLAETLQCPLIVIGDVLRNHVHLGTDIGKEVAEFQKEGRLADDNVVSKALLAHFEIECIGNRFPDSNFGFILDGFPRTLAQASISKSWPSNYQISFAVAIDIPDKICVDKMLGRRRCIKCNTSFNISDVNTTDGFIMPPQLPSPYPCTKCDIKEHWERRIDDTEEIMTKRLAEFYEKSDPVTNYFKKQDDLITFVPYKGIQDMDILEQKVRDKGQSVK</sequence>
<dbReference type="AlphaFoldDB" id="A0A7S3VGK1"/>
<dbReference type="GO" id="GO:0019205">
    <property type="term" value="F:nucleobase-containing compound kinase activity"/>
    <property type="evidence" value="ECO:0007669"/>
    <property type="project" value="InterPro"/>
</dbReference>
<dbReference type="PROSITE" id="PS00113">
    <property type="entry name" value="ADENYLATE_KINASE"/>
    <property type="match status" value="1"/>
</dbReference>
<dbReference type="HAMAP" id="MF_00235">
    <property type="entry name" value="Adenylate_kinase_Adk"/>
    <property type="match status" value="1"/>
</dbReference>
<keyword evidence="3 4" id="KW-0418">Kinase</keyword>
<dbReference type="PANTHER" id="PTHR23359">
    <property type="entry name" value="NUCLEOTIDE KINASE"/>
    <property type="match status" value="1"/>
</dbReference>
<organism evidence="5">
    <name type="scientific">Chaetoceros debilis</name>
    <dbReference type="NCBI Taxonomy" id="122233"/>
    <lineage>
        <taxon>Eukaryota</taxon>
        <taxon>Sar</taxon>
        <taxon>Stramenopiles</taxon>
        <taxon>Ochrophyta</taxon>
        <taxon>Bacillariophyta</taxon>
        <taxon>Coscinodiscophyceae</taxon>
        <taxon>Chaetocerotophycidae</taxon>
        <taxon>Chaetocerotales</taxon>
        <taxon>Chaetocerotaceae</taxon>
        <taxon>Chaetoceros</taxon>
    </lineage>
</organism>
<evidence type="ECO:0000256" key="3">
    <source>
        <dbReference type="ARBA" id="ARBA00022777"/>
    </source>
</evidence>
<dbReference type="Gene3D" id="3.40.50.300">
    <property type="entry name" value="P-loop containing nucleotide triphosphate hydrolases"/>
    <property type="match status" value="1"/>
</dbReference>
<evidence type="ECO:0000256" key="4">
    <source>
        <dbReference type="RuleBase" id="RU003330"/>
    </source>
</evidence>
<dbReference type="InterPro" id="IPR033690">
    <property type="entry name" value="Adenylat_kinase_CS"/>
</dbReference>
<gene>
    <name evidence="5" type="ORF">CDEB00056_LOCUS23809</name>
</gene>